<accession>A0ABP1DLG3</accession>
<evidence type="ECO:0000256" key="2">
    <source>
        <dbReference type="ARBA" id="ARBA00022490"/>
    </source>
</evidence>
<dbReference type="PANTHER" id="PTHR45418">
    <property type="entry name" value="CANCER/TESTIS ANTIGEN 55"/>
    <property type="match status" value="1"/>
</dbReference>
<evidence type="ECO:0000256" key="1">
    <source>
        <dbReference type="ARBA" id="ARBA00004496"/>
    </source>
</evidence>
<evidence type="ECO:0000313" key="9">
    <source>
        <dbReference type="EMBL" id="CAL1708615.1"/>
    </source>
</evidence>
<evidence type="ECO:0000256" key="7">
    <source>
        <dbReference type="SAM" id="MobiDB-lite"/>
    </source>
</evidence>
<dbReference type="InterPro" id="IPR026122">
    <property type="entry name" value="MOV-10/SDE3_DEXXQ/H-box"/>
</dbReference>
<dbReference type="SUPFAM" id="SSF52540">
    <property type="entry name" value="P-loop containing nucleoside triphosphate hydrolases"/>
    <property type="match status" value="1"/>
</dbReference>
<feature type="region of interest" description="Disordered" evidence="7">
    <location>
        <begin position="274"/>
        <end position="299"/>
    </location>
</feature>
<dbReference type="Gene3D" id="3.40.50.300">
    <property type="entry name" value="P-loop containing nucleotide triphosphate hydrolases"/>
    <property type="match status" value="2"/>
</dbReference>
<evidence type="ECO:0000256" key="6">
    <source>
        <dbReference type="ARBA" id="ARBA00022840"/>
    </source>
</evidence>
<keyword evidence="5" id="KW-0347">Helicase</keyword>
<dbReference type="CDD" id="cd18808">
    <property type="entry name" value="SF1_C_Upf1"/>
    <property type="match status" value="1"/>
</dbReference>
<organism evidence="9 10">
    <name type="scientific">Somion occarium</name>
    <dbReference type="NCBI Taxonomy" id="3059160"/>
    <lineage>
        <taxon>Eukaryota</taxon>
        <taxon>Fungi</taxon>
        <taxon>Dikarya</taxon>
        <taxon>Basidiomycota</taxon>
        <taxon>Agaricomycotina</taxon>
        <taxon>Agaricomycetes</taxon>
        <taxon>Polyporales</taxon>
        <taxon>Cerrenaceae</taxon>
        <taxon>Somion</taxon>
    </lineage>
</organism>
<dbReference type="InterPro" id="IPR013087">
    <property type="entry name" value="Znf_C2H2_type"/>
</dbReference>
<keyword evidence="4" id="KW-0378">Hydrolase</keyword>
<dbReference type="Pfam" id="PF12874">
    <property type="entry name" value="zf-met"/>
    <property type="match status" value="1"/>
</dbReference>
<dbReference type="Pfam" id="PF21634">
    <property type="entry name" value="MOV-10_beta-barrel"/>
    <property type="match status" value="1"/>
</dbReference>
<keyword evidence="10" id="KW-1185">Reference proteome</keyword>
<dbReference type="InterPro" id="IPR041679">
    <property type="entry name" value="DNA2/NAM7-like_C"/>
</dbReference>
<gene>
    <name evidence="9" type="ORF">GFSPODELE1_LOCUS6934</name>
</gene>
<evidence type="ECO:0000256" key="4">
    <source>
        <dbReference type="ARBA" id="ARBA00022801"/>
    </source>
</evidence>
<proteinExistence type="predicted"/>
<evidence type="ECO:0000256" key="3">
    <source>
        <dbReference type="ARBA" id="ARBA00022741"/>
    </source>
</evidence>
<reference evidence="10" key="1">
    <citation type="submission" date="2024-04" db="EMBL/GenBank/DDBJ databases">
        <authorList>
            <person name="Shaw F."/>
            <person name="Minotto A."/>
        </authorList>
    </citation>
    <scope>NUCLEOTIDE SEQUENCE [LARGE SCALE GENOMIC DNA]</scope>
</reference>
<keyword evidence="2" id="KW-0963">Cytoplasm</keyword>
<dbReference type="CDD" id="cd18038">
    <property type="entry name" value="DEXXQc_Helz-like"/>
    <property type="match status" value="1"/>
</dbReference>
<dbReference type="EMBL" id="OZ037948">
    <property type="protein sequence ID" value="CAL1708615.1"/>
    <property type="molecule type" value="Genomic_DNA"/>
</dbReference>
<evidence type="ECO:0000259" key="8">
    <source>
        <dbReference type="SMART" id="SM00382"/>
    </source>
</evidence>
<dbReference type="InterPro" id="IPR027417">
    <property type="entry name" value="P-loop_NTPase"/>
</dbReference>
<keyword evidence="6" id="KW-0067">ATP-binding</keyword>
<evidence type="ECO:0000256" key="5">
    <source>
        <dbReference type="ARBA" id="ARBA00022806"/>
    </source>
</evidence>
<dbReference type="InterPro" id="IPR003593">
    <property type="entry name" value="AAA+_ATPase"/>
</dbReference>
<keyword evidence="3" id="KW-0547">Nucleotide-binding</keyword>
<sequence>MPLVVCPKLKATGICHQQGCTYRHDVKICVPCGVVCTTGKTYDAHIRGKKHRSRTSSGRRIFHCSLCKRNVPEYQWDDHIYGQRHVGEAIRRGVSSAVEPEEAVLKANEKLCTVCDRIISLNSWGAHVGGASHRKMKQFIAFRAAFEEAERDKHGITVSDEDGVDFGVIELVHAVNGMQTILTVVNTIPTARVEVVEFRLGSQLTNGRSFFTASCDQASVPFNRDYHINIEFRQSNLGRYEDRLEIVFEDLSLKKRFVIVRALQAIVGSKEDHEQFKPRAPYQPRKRTTRDPETSIIAGPPPAATRAMKWVTKLPWADIPKNLSNILVGGEPVPEVAGTLKSTVLPLHLNPSTYARHYQVLLWTEEFRMQHDLESYDIADAQLIKHGQYYHLEVPGLAENRPSVIIGDRILVKRHGWEKGKWFEGHVHFVRLLAVGLRFHESFPGHTSAARYNIRFKLNRLPLRRQHEALSSAFSPSRLLFPGTRNVPVKNIPAVTEELRDWIYNKLIAGNAEQLQAVASIIQLPPGHAPFVIFGPPGTGKTVTMVETIRQLVRTKPAARIIACAPSNSAADLIASRLKMLGPSLFRLYAPSRNKNQVPSELLPFTHTTISEEGHDLFSVPPMAVLRRFKVIVTTCVSAPALHGVGLPRGHFSHVFIDEAGQATETESMASIKLLSDNNTNVVLSGDPKQLGPIIRSPVARELDFELSYLERLMKTHVYNERSWRGKTVVKLVQNFRSHAEILKFPNDHFYRGELKACGDTRVTQSYVGWSHLPNKRFPIIFHAVSGEDQREASSPSFFNISEVTQVKKYVQYLREDRRFRITNDEIGIIAPYQAQCGRIRRALTDYEGIKVGSVEEFQGQERRVIIISTVRSSKEYIEYDLRHTLGFVASPRRFNVAVTRAQALLIVVGDPTVISLDPLWRKFLNHVYNNRAWIGDAPTWDTRAAIRENGGYDQEVVEVVMDDMNQFTRRMTALTLGDVIPQLDDDDVDANEDRPWREME</sequence>
<dbReference type="InterPro" id="IPR047187">
    <property type="entry name" value="SF1_C_Upf1"/>
</dbReference>
<dbReference type="Proteomes" id="UP001497453">
    <property type="component" value="Chromosome 5"/>
</dbReference>
<protein>
    <recommendedName>
        <fullName evidence="8">AAA+ ATPase domain-containing protein</fullName>
    </recommendedName>
</protein>
<feature type="domain" description="AAA+ ATPase" evidence="8">
    <location>
        <begin position="527"/>
        <end position="755"/>
    </location>
</feature>
<dbReference type="SMART" id="SM00382">
    <property type="entry name" value="AAA"/>
    <property type="match status" value="1"/>
</dbReference>
<name>A0ABP1DLG3_9APHY</name>
<comment type="subcellular location">
    <subcellularLocation>
        <location evidence="1">Cytoplasm</location>
    </subcellularLocation>
</comment>
<dbReference type="Pfam" id="PF13087">
    <property type="entry name" value="AAA_12"/>
    <property type="match status" value="1"/>
</dbReference>
<dbReference type="PANTHER" id="PTHR45418:SF1">
    <property type="entry name" value="CANCER_TESTIS ANTIGEN 55"/>
    <property type="match status" value="1"/>
</dbReference>
<evidence type="ECO:0000313" key="10">
    <source>
        <dbReference type="Proteomes" id="UP001497453"/>
    </source>
</evidence>
<dbReference type="Pfam" id="PF13604">
    <property type="entry name" value="AAA_30"/>
    <property type="match status" value="1"/>
</dbReference>
<dbReference type="InterPro" id="IPR049080">
    <property type="entry name" value="MOV-10-like_beta-barrel"/>
</dbReference>